<evidence type="ECO:0000256" key="1">
    <source>
        <dbReference type="ARBA" id="ARBA00022612"/>
    </source>
</evidence>
<sequence>MPELLHKFIGKGLEIFHLPKRSIRYYGGADSASGGGNDYSTISIFDEDGQQVLSFYNNRVPVYEFAEIIDCIGKWYNYCFYAIERNSYGLPVLERLRKDYNYLNLYKQKLFDQRTGKKKMQLGFTTTASTKSVLISDFKENFEKGLILIECKESLQQMQLFIENANGSMGNKKGEKNHDDLVISLALSVQARKIGKWYV</sequence>
<name>A0A7X0HS07_9BACI</name>
<keyword evidence="1" id="KW-1188">Viral release from host cell</keyword>
<evidence type="ECO:0000313" key="3">
    <source>
        <dbReference type="EMBL" id="MBB6445822.1"/>
    </source>
</evidence>
<dbReference type="Gene3D" id="3.30.420.240">
    <property type="match status" value="1"/>
</dbReference>
<proteinExistence type="predicted"/>
<organism evidence="3 4">
    <name type="scientific">Bacillus benzoevorans</name>
    <dbReference type="NCBI Taxonomy" id="1456"/>
    <lineage>
        <taxon>Bacteria</taxon>
        <taxon>Bacillati</taxon>
        <taxon>Bacillota</taxon>
        <taxon>Bacilli</taxon>
        <taxon>Bacillales</taxon>
        <taxon>Bacillaceae</taxon>
        <taxon>Bacillus</taxon>
    </lineage>
</organism>
<evidence type="ECO:0000259" key="2">
    <source>
        <dbReference type="Pfam" id="PF17289"/>
    </source>
</evidence>
<gene>
    <name evidence="3" type="ORF">HNR53_002471</name>
</gene>
<reference evidence="3 4" key="1">
    <citation type="submission" date="2020-08" db="EMBL/GenBank/DDBJ databases">
        <title>Genomic Encyclopedia of Type Strains, Phase IV (KMG-IV): sequencing the most valuable type-strain genomes for metagenomic binning, comparative biology and taxonomic classification.</title>
        <authorList>
            <person name="Goeker M."/>
        </authorList>
    </citation>
    <scope>NUCLEOTIDE SEQUENCE [LARGE SCALE GENOMIC DNA]</scope>
    <source>
        <strain evidence="3 4">DSM 5391</strain>
    </source>
</reference>
<keyword evidence="4" id="KW-1185">Reference proteome</keyword>
<dbReference type="RefSeq" id="WP_343065320.1">
    <property type="nucleotide sequence ID" value="NZ_JACHGK010000008.1"/>
</dbReference>
<dbReference type="EMBL" id="JACHGK010000008">
    <property type="protein sequence ID" value="MBB6445822.1"/>
    <property type="molecule type" value="Genomic_DNA"/>
</dbReference>
<accession>A0A7X0HS07</accession>
<protein>
    <recommendedName>
        <fullName evidence="2">Terminase large subunit gp17-like C-terminal domain-containing protein</fullName>
    </recommendedName>
</protein>
<dbReference type="Proteomes" id="UP000531594">
    <property type="component" value="Unassembled WGS sequence"/>
</dbReference>
<dbReference type="InterPro" id="IPR035421">
    <property type="entry name" value="Terminase_6C"/>
</dbReference>
<comment type="caution">
    <text evidence="3">The sequence shown here is derived from an EMBL/GenBank/DDBJ whole genome shotgun (WGS) entry which is preliminary data.</text>
</comment>
<evidence type="ECO:0000313" key="4">
    <source>
        <dbReference type="Proteomes" id="UP000531594"/>
    </source>
</evidence>
<dbReference type="AlphaFoldDB" id="A0A7X0HS07"/>
<feature type="domain" description="Terminase large subunit gp17-like C-terminal" evidence="2">
    <location>
        <begin position="28"/>
        <end position="186"/>
    </location>
</feature>
<dbReference type="Pfam" id="PF17289">
    <property type="entry name" value="Terminase_6C"/>
    <property type="match status" value="1"/>
</dbReference>